<organism evidence="8">
    <name type="scientific">Candidatus Nitricoxidivorans perseverans</name>
    <dbReference type="NCBI Taxonomy" id="2975601"/>
    <lineage>
        <taxon>Bacteria</taxon>
        <taxon>Pseudomonadati</taxon>
        <taxon>Pseudomonadota</taxon>
        <taxon>Betaproteobacteria</taxon>
        <taxon>Nitrosomonadales</taxon>
        <taxon>Sterolibacteriaceae</taxon>
        <taxon>Candidatus Nitricoxidivorans</taxon>
    </lineage>
</organism>
<dbReference type="SUPFAM" id="SSF46894">
    <property type="entry name" value="C-terminal effector domain of the bipartite response regulators"/>
    <property type="match status" value="1"/>
</dbReference>
<evidence type="ECO:0000259" key="6">
    <source>
        <dbReference type="PROSITE" id="PS50043"/>
    </source>
</evidence>
<dbReference type="Pfam" id="PF00196">
    <property type="entry name" value="GerE"/>
    <property type="match status" value="1"/>
</dbReference>
<keyword evidence="4" id="KW-0804">Transcription</keyword>
<accession>A0AA49FM25</accession>
<dbReference type="GO" id="GO:0000160">
    <property type="term" value="P:phosphorelay signal transduction system"/>
    <property type="evidence" value="ECO:0007669"/>
    <property type="project" value="InterPro"/>
</dbReference>
<dbReference type="InterPro" id="IPR000792">
    <property type="entry name" value="Tscrpt_reg_LuxR_C"/>
</dbReference>
<feature type="domain" description="Response regulatory" evidence="7">
    <location>
        <begin position="5"/>
        <end position="121"/>
    </location>
</feature>
<dbReference type="CDD" id="cd06170">
    <property type="entry name" value="LuxR_C_like"/>
    <property type="match status" value="1"/>
</dbReference>
<evidence type="ECO:0000256" key="1">
    <source>
        <dbReference type="ARBA" id="ARBA00022553"/>
    </source>
</evidence>
<dbReference type="Gene3D" id="3.40.50.2300">
    <property type="match status" value="1"/>
</dbReference>
<reference evidence="8" key="1">
    <citation type="journal article" date="2023" name="Nat. Microbiol.">
        <title>Enrichment and characterization of a nitric oxide-reducing microbial community in a continuous bioreactor.</title>
        <authorList>
            <person name="Garrido-Amador P."/>
            <person name="Stortenbeker N."/>
            <person name="Wessels H.J.C.T."/>
            <person name="Speth D.R."/>
            <person name="Garcia-Heredia I."/>
            <person name="Kartal B."/>
        </authorList>
    </citation>
    <scope>NUCLEOTIDE SEQUENCE</scope>
    <source>
        <strain evidence="8">MAG1</strain>
    </source>
</reference>
<dbReference type="PRINTS" id="PR00038">
    <property type="entry name" value="HTHLUXR"/>
</dbReference>
<dbReference type="Proteomes" id="UP001234916">
    <property type="component" value="Chromosome"/>
</dbReference>
<dbReference type="InterPro" id="IPR039420">
    <property type="entry name" value="WalR-like"/>
</dbReference>
<dbReference type="EMBL" id="CP107246">
    <property type="protein sequence ID" value="WIM06516.1"/>
    <property type="molecule type" value="Genomic_DNA"/>
</dbReference>
<evidence type="ECO:0000256" key="5">
    <source>
        <dbReference type="PROSITE-ProRule" id="PRU00169"/>
    </source>
</evidence>
<name>A0AA49FM25_9PROT</name>
<dbReference type="GO" id="GO:0006355">
    <property type="term" value="P:regulation of DNA-templated transcription"/>
    <property type="evidence" value="ECO:0007669"/>
    <property type="project" value="InterPro"/>
</dbReference>
<keyword evidence="3" id="KW-0238">DNA-binding</keyword>
<evidence type="ECO:0000256" key="3">
    <source>
        <dbReference type="ARBA" id="ARBA00023125"/>
    </source>
</evidence>
<evidence type="ECO:0000259" key="7">
    <source>
        <dbReference type="PROSITE" id="PS50110"/>
    </source>
</evidence>
<sequence>MKTIRILIADDHFVVRQGVRRMLQLYPDLEVVGEAADGAEALDGLGRAGADLLMMDMTMPGLGGTALIGRVRERWPALPILVLSMHKDAQVALGALRAGANGYVTKDSEPAVLAEAIRKVAAGGRHVDPALAEQVLFESLAPHTGVQALSQREREVLERIAAGDSINQVAETLHLSAKTVSTHKMRIMQKLDIHSNADLILFAAAEGLVPPRG</sequence>
<evidence type="ECO:0000256" key="4">
    <source>
        <dbReference type="ARBA" id="ARBA00023163"/>
    </source>
</evidence>
<dbReference type="InterPro" id="IPR011006">
    <property type="entry name" value="CheY-like_superfamily"/>
</dbReference>
<dbReference type="PROSITE" id="PS50110">
    <property type="entry name" value="RESPONSE_REGULATORY"/>
    <property type="match status" value="1"/>
</dbReference>
<dbReference type="AlphaFoldDB" id="A0AA49FM25"/>
<protein>
    <submittedName>
        <fullName evidence="8">Response regulator transcription factor</fullName>
    </submittedName>
</protein>
<dbReference type="PANTHER" id="PTHR43214">
    <property type="entry name" value="TWO-COMPONENT RESPONSE REGULATOR"/>
    <property type="match status" value="1"/>
</dbReference>
<feature type="domain" description="HTH luxR-type" evidence="6">
    <location>
        <begin position="142"/>
        <end position="207"/>
    </location>
</feature>
<dbReference type="SMART" id="SM00448">
    <property type="entry name" value="REC"/>
    <property type="match status" value="1"/>
</dbReference>
<evidence type="ECO:0000313" key="8">
    <source>
        <dbReference type="EMBL" id="WIM06516.1"/>
    </source>
</evidence>
<dbReference type="InterPro" id="IPR001789">
    <property type="entry name" value="Sig_transdc_resp-reg_receiver"/>
</dbReference>
<gene>
    <name evidence="8" type="ORF">OHM77_04415</name>
</gene>
<dbReference type="KEGG" id="npv:OHM77_04415"/>
<dbReference type="InterPro" id="IPR016032">
    <property type="entry name" value="Sig_transdc_resp-reg_C-effctor"/>
</dbReference>
<proteinExistence type="predicted"/>
<dbReference type="PANTHER" id="PTHR43214:SF41">
    <property type="entry name" value="NITRATE_NITRITE RESPONSE REGULATOR PROTEIN NARP"/>
    <property type="match status" value="1"/>
</dbReference>
<dbReference type="Pfam" id="PF00072">
    <property type="entry name" value="Response_reg"/>
    <property type="match status" value="1"/>
</dbReference>
<dbReference type="InterPro" id="IPR058245">
    <property type="entry name" value="NreC/VraR/RcsB-like_REC"/>
</dbReference>
<dbReference type="GO" id="GO:0003677">
    <property type="term" value="F:DNA binding"/>
    <property type="evidence" value="ECO:0007669"/>
    <property type="project" value="UniProtKB-KW"/>
</dbReference>
<dbReference type="SMART" id="SM00421">
    <property type="entry name" value="HTH_LUXR"/>
    <property type="match status" value="1"/>
</dbReference>
<keyword evidence="2" id="KW-0805">Transcription regulation</keyword>
<feature type="modified residue" description="4-aspartylphosphate" evidence="5">
    <location>
        <position position="56"/>
    </location>
</feature>
<keyword evidence="1 5" id="KW-0597">Phosphoprotein</keyword>
<evidence type="ECO:0000256" key="2">
    <source>
        <dbReference type="ARBA" id="ARBA00023015"/>
    </source>
</evidence>
<dbReference type="SUPFAM" id="SSF52172">
    <property type="entry name" value="CheY-like"/>
    <property type="match status" value="1"/>
</dbReference>
<dbReference type="PROSITE" id="PS50043">
    <property type="entry name" value="HTH_LUXR_2"/>
    <property type="match status" value="1"/>
</dbReference>
<dbReference type="CDD" id="cd17535">
    <property type="entry name" value="REC_NarL-like"/>
    <property type="match status" value="1"/>
</dbReference>